<dbReference type="InterPro" id="IPR008258">
    <property type="entry name" value="Transglycosylase_SLT_dom_1"/>
</dbReference>
<dbReference type="AlphaFoldDB" id="A0A1B1Y9W4"/>
<dbReference type="Pfam" id="PF01464">
    <property type="entry name" value="SLT"/>
    <property type="match status" value="1"/>
</dbReference>
<dbReference type="Pfam" id="PF01476">
    <property type="entry name" value="LysM"/>
    <property type="match status" value="1"/>
</dbReference>
<dbReference type="SMART" id="SM00257">
    <property type="entry name" value="LysM"/>
    <property type="match status" value="1"/>
</dbReference>
<gene>
    <name evidence="3" type="ORF">AXE80_13055</name>
</gene>
<dbReference type="Proteomes" id="UP000092967">
    <property type="component" value="Chromosome"/>
</dbReference>
<dbReference type="SUPFAM" id="SSF53955">
    <property type="entry name" value="Lysozyme-like"/>
    <property type="match status" value="1"/>
</dbReference>
<evidence type="ECO:0000313" key="4">
    <source>
        <dbReference type="Proteomes" id="UP000092967"/>
    </source>
</evidence>
<dbReference type="PANTHER" id="PTHR37423">
    <property type="entry name" value="SOLUBLE LYTIC MUREIN TRANSGLYCOSYLASE-RELATED"/>
    <property type="match status" value="1"/>
</dbReference>
<dbReference type="PROSITE" id="PS51782">
    <property type="entry name" value="LYSM"/>
    <property type="match status" value="1"/>
</dbReference>
<dbReference type="KEGG" id="wfu:AXE80_13055"/>
<sequence>MRLGVVLFLVGFSLYAQEKKDSIQENAILEIPSQDLKIETPVYYSDTIDAKEIAKIDSLWINNVYKSSLMDETFTNLEPITSDEFDTWDDLPTDTLKKRLSILDSKTPFHLEYNVELERVIKSYLKYRRRYYPDMMARAEYYFPLFEAQLAHYEIPLEIKYLAIVESALKPRAKSRVGATGLWQFMYQTGKMYDLKVSSYVDERQDPVKATKAACKYLEQLYHSFNDWDLALAAYNSGPGNVSKAIRRSGNRTNYWNIRPYLPKETSDYLPAFYATMYIFEYAKEHHIQTEPPRIHRFDIDSIQVKQLLTFQQVHDMVGTDIEMLEFLNPSYKLNIIPFVKGRNYKLVLPLKDALAFVDKEDEIYEYATAEANEREKPLPKYFEMSQRIRYKVKSGDYLGLIAERHGVYVRDIKKWNNLSSTNLQIGQRLTIYPKRIN</sequence>
<proteinExistence type="inferred from homology"/>
<accession>A0A1B1Y9W4</accession>
<keyword evidence="4" id="KW-1185">Reference proteome</keyword>
<dbReference type="OrthoDB" id="9815002at2"/>
<organism evidence="3 4">
    <name type="scientific">Wenyingzhuangia fucanilytica</name>
    <dbReference type="NCBI Taxonomy" id="1790137"/>
    <lineage>
        <taxon>Bacteria</taxon>
        <taxon>Pseudomonadati</taxon>
        <taxon>Bacteroidota</taxon>
        <taxon>Flavobacteriia</taxon>
        <taxon>Flavobacteriales</taxon>
        <taxon>Flavobacteriaceae</taxon>
        <taxon>Wenyingzhuangia</taxon>
    </lineage>
</organism>
<dbReference type="InterPro" id="IPR023346">
    <property type="entry name" value="Lysozyme-like_dom_sf"/>
</dbReference>
<dbReference type="CDD" id="cd00118">
    <property type="entry name" value="LysM"/>
    <property type="match status" value="1"/>
</dbReference>
<evidence type="ECO:0000313" key="3">
    <source>
        <dbReference type="EMBL" id="ANW97519.1"/>
    </source>
</evidence>
<dbReference type="InterPro" id="IPR000189">
    <property type="entry name" value="Transglyc_AS"/>
</dbReference>
<dbReference type="InterPro" id="IPR018392">
    <property type="entry name" value="LysM"/>
</dbReference>
<reference evidence="3 4" key="1">
    <citation type="submission" date="2016-02" db="EMBL/GenBank/DDBJ databases">
        <authorList>
            <person name="Wen L."/>
            <person name="He K."/>
            <person name="Yang H."/>
        </authorList>
    </citation>
    <scope>NUCLEOTIDE SEQUENCE [LARGE SCALE GENOMIC DNA]</scope>
    <source>
        <strain evidence="3 4">CZ1127</strain>
    </source>
</reference>
<dbReference type="Gene3D" id="3.10.350.10">
    <property type="entry name" value="LysM domain"/>
    <property type="match status" value="1"/>
</dbReference>
<name>A0A1B1Y9W4_9FLAO</name>
<protein>
    <submittedName>
        <fullName evidence="3">Lytic transglycosylase</fullName>
    </submittedName>
</protein>
<dbReference type="EMBL" id="CP014224">
    <property type="protein sequence ID" value="ANW97519.1"/>
    <property type="molecule type" value="Genomic_DNA"/>
</dbReference>
<feature type="domain" description="LysM" evidence="2">
    <location>
        <begin position="389"/>
        <end position="432"/>
    </location>
</feature>
<dbReference type="CDD" id="cd16894">
    <property type="entry name" value="MltD-like"/>
    <property type="match status" value="1"/>
</dbReference>
<evidence type="ECO:0000256" key="1">
    <source>
        <dbReference type="ARBA" id="ARBA00007734"/>
    </source>
</evidence>
<dbReference type="Gene3D" id="1.10.530.10">
    <property type="match status" value="1"/>
</dbReference>
<dbReference type="GO" id="GO:0000270">
    <property type="term" value="P:peptidoglycan metabolic process"/>
    <property type="evidence" value="ECO:0007669"/>
    <property type="project" value="InterPro"/>
</dbReference>
<dbReference type="PROSITE" id="PS00922">
    <property type="entry name" value="TRANSGLYCOSYLASE"/>
    <property type="match status" value="1"/>
</dbReference>
<dbReference type="InterPro" id="IPR036779">
    <property type="entry name" value="LysM_dom_sf"/>
</dbReference>
<dbReference type="STRING" id="1790137.AXE80_13055"/>
<dbReference type="RefSeq" id="WP_068828921.1">
    <property type="nucleotide sequence ID" value="NZ_CP014224.1"/>
</dbReference>
<evidence type="ECO:0000259" key="2">
    <source>
        <dbReference type="PROSITE" id="PS51782"/>
    </source>
</evidence>
<comment type="similarity">
    <text evidence="1">Belongs to the transglycosylase Slt family.</text>
</comment>
<dbReference type="PANTHER" id="PTHR37423:SF2">
    <property type="entry name" value="MEMBRANE-BOUND LYTIC MUREIN TRANSGLYCOSYLASE C"/>
    <property type="match status" value="1"/>
</dbReference>
<dbReference type="GO" id="GO:0016020">
    <property type="term" value="C:membrane"/>
    <property type="evidence" value="ECO:0007669"/>
    <property type="project" value="InterPro"/>
</dbReference>
<dbReference type="GO" id="GO:0008933">
    <property type="term" value="F:peptidoglycan lytic transglycosylase activity"/>
    <property type="evidence" value="ECO:0007669"/>
    <property type="project" value="InterPro"/>
</dbReference>
<dbReference type="SUPFAM" id="SSF54106">
    <property type="entry name" value="LysM domain"/>
    <property type="match status" value="1"/>
</dbReference>